<feature type="domain" description="C2H2-type" evidence="3">
    <location>
        <begin position="99"/>
        <end position="126"/>
    </location>
</feature>
<proteinExistence type="predicted"/>
<feature type="region of interest" description="Disordered" evidence="2">
    <location>
        <begin position="136"/>
        <end position="184"/>
    </location>
</feature>
<sequence>MEEDQEFKHFCKLCSKSFPCGRSLGGHMRSHLMNCNSTDTDDQKLIKSRVKLSSLSNYTETAFETGAQAGYGLRENPKRTWRIADSSEEDTSFCAADNKLCRECGKGFQSWKALFAHMKCHSNSITNSFENEQDSWTNDKVMDSQSENETTNTTRRRRTTSRRRRRTRYMGTTTTTSSSNFSIANNNASSSVTEIELEQQQEVALCLMMLSRDVGHWGGLKFVADLGNSTSDNNSGFSDAPSSLRMNRLSEIKGKNSVSSATLESFKLKKKKKMSEQQVSVGGFSKNDKFNKNLVKKIELTQAQLGSNKFNSSNKRKLQDAYDHSSPKRSRYECGTCNKVFRSYQALGGHRASHKKIKGCFASKIESSENTTEFDTDLSPDHPIASGSKLSSLIDHQDVVKAESISTKSKGHSCPICLKVFPTGQALGGHKRSHLIGGSAESKNSQSTIVIPKSATPEVRDFLDLNLPAPVEEESSTSHAAAAQAFKPWWVGSSHNPEALVS</sequence>
<dbReference type="PANTHER" id="PTHR46869">
    <property type="entry name" value="C2H2-LIKE ZINC FINGER PROTEIN"/>
    <property type="match status" value="1"/>
</dbReference>
<feature type="domain" description="C2H2-type" evidence="3">
    <location>
        <begin position="9"/>
        <end position="31"/>
    </location>
</feature>
<comment type="caution">
    <text evidence="4">The sequence shown here is derived from an EMBL/GenBank/DDBJ whole genome shotgun (WGS) entry which is preliminary data.</text>
</comment>
<dbReference type="InterPro" id="IPR013087">
    <property type="entry name" value="Znf_C2H2_type"/>
</dbReference>
<protein>
    <recommendedName>
        <fullName evidence="3">C2H2-type domain-containing protein</fullName>
    </recommendedName>
</protein>
<keyword evidence="5" id="KW-1185">Reference proteome</keyword>
<dbReference type="Gene3D" id="3.30.160.60">
    <property type="entry name" value="Classic Zinc Finger"/>
    <property type="match status" value="1"/>
</dbReference>
<evidence type="ECO:0000313" key="4">
    <source>
        <dbReference type="EMBL" id="KAK9926084.1"/>
    </source>
</evidence>
<feature type="domain" description="C2H2-type" evidence="3">
    <location>
        <begin position="412"/>
        <end position="434"/>
    </location>
</feature>
<feature type="compositionally biased region" description="Low complexity" evidence="2">
    <location>
        <begin position="144"/>
        <end position="153"/>
    </location>
</feature>
<dbReference type="Pfam" id="PF13912">
    <property type="entry name" value="zf-C2H2_6"/>
    <property type="match status" value="4"/>
</dbReference>
<evidence type="ECO:0000313" key="5">
    <source>
        <dbReference type="Proteomes" id="UP001457282"/>
    </source>
</evidence>
<feature type="domain" description="C2H2-type" evidence="3">
    <location>
        <begin position="332"/>
        <end position="359"/>
    </location>
</feature>
<keyword evidence="1" id="KW-0863">Zinc-finger</keyword>
<keyword evidence="1" id="KW-0862">Zinc</keyword>
<dbReference type="SUPFAM" id="SSF57667">
    <property type="entry name" value="beta-beta-alpha zinc fingers"/>
    <property type="match status" value="2"/>
</dbReference>
<dbReference type="PANTHER" id="PTHR46869:SF6">
    <property type="entry name" value="C2H2-TYPE DOMAIN-CONTAINING PROTEIN"/>
    <property type="match status" value="1"/>
</dbReference>
<feature type="compositionally biased region" description="Low complexity" evidence="2">
    <location>
        <begin position="169"/>
        <end position="184"/>
    </location>
</feature>
<dbReference type="InterPro" id="IPR036236">
    <property type="entry name" value="Znf_C2H2_sf"/>
</dbReference>
<dbReference type="SMART" id="SM00355">
    <property type="entry name" value="ZnF_C2H2"/>
    <property type="match status" value="4"/>
</dbReference>
<dbReference type="GO" id="GO:0008270">
    <property type="term" value="F:zinc ion binding"/>
    <property type="evidence" value="ECO:0007669"/>
    <property type="project" value="UniProtKB-KW"/>
</dbReference>
<accession>A0AAW1WR17</accession>
<dbReference type="PROSITE" id="PS00028">
    <property type="entry name" value="ZINC_FINGER_C2H2_1"/>
    <property type="match status" value="4"/>
</dbReference>
<name>A0AAW1WR17_RUBAR</name>
<gene>
    <name evidence="4" type="ORF">M0R45_023336</name>
</gene>
<reference evidence="4 5" key="1">
    <citation type="journal article" date="2023" name="G3 (Bethesda)">
        <title>A chromosome-length genome assembly and annotation of blackberry (Rubus argutus, cv. 'Hillquist').</title>
        <authorList>
            <person name="Bruna T."/>
            <person name="Aryal R."/>
            <person name="Dudchenko O."/>
            <person name="Sargent D.J."/>
            <person name="Mead D."/>
            <person name="Buti M."/>
            <person name="Cavallini A."/>
            <person name="Hytonen T."/>
            <person name="Andres J."/>
            <person name="Pham M."/>
            <person name="Weisz D."/>
            <person name="Mascagni F."/>
            <person name="Usai G."/>
            <person name="Natali L."/>
            <person name="Bassil N."/>
            <person name="Fernandez G.E."/>
            <person name="Lomsadze A."/>
            <person name="Armour M."/>
            <person name="Olukolu B."/>
            <person name="Poorten T."/>
            <person name="Britton C."/>
            <person name="Davik J."/>
            <person name="Ashrafi H."/>
            <person name="Aiden E.L."/>
            <person name="Borodovsky M."/>
            <person name="Worthington M."/>
        </authorList>
    </citation>
    <scope>NUCLEOTIDE SEQUENCE [LARGE SCALE GENOMIC DNA]</scope>
    <source>
        <strain evidence="4">PI 553951</strain>
    </source>
</reference>
<evidence type="ECO:0000256" key="1">
    <source>
        <dbReference type="PROSITE-ProRule" id="PRU00042"/>
    </source>
</evidence>
<dbReference type="PROSITE" id="PS50157">
    <property type="entry name" value="ZINC_FINGER_C2H2_2"/>
    <property type="match status" value="4"/>
</dbReference>
<dbReference type="EMBL" id="JBEDUW010000005">
    <property type="protein sequence ID" value="KAK9926084.1"/>
    <property type="molecule type" value="Genomic_DNA"/>
</dbReference>
<organism evidence="4 5">
    <name type="scientific">Rubus argutus</name>
    <name type="common">Southern blackberry</name>
    <dbReference type="NCBI Taxonomy" id="59490"/>
    <lineage>
        <taxon>Eukaryota</taxon>
        <taxon>Viridiplantae</taxon>
        <taxon>Streptophyta</taxon>
        <taxon>Embryophyta</taxon>
        <taxon>Tracheophyta</taxon>
        <taxon>Spermatophyta</taxon>
        <taxon>Magnoliopsida</taxon>
        <taxon>eudicotyledons</taxon>
        <taxon>Gunneridae</taxon>
        <taxon>Pentapetalae</taxon>
        <taxon>rosids</taxon>
        <taxon>fabids</taxon>
        <taxon>Rosales</taxon>
        <taxon>Rosaceae</taxon>
        <taxon>Rosoideae</taxon>
        <taxon>Rosoideae incertae sedis</taxon>
        <taxon>Rubus</taxon>
    </lineage>
</organism>
<evidence type="ECO:0000256" key="2">
    <source>
        <dbReference type="SAM" id="MobiDB-lite"/>
    </source>
</evidence>
<keyword evidence="1" id="KW-0479">Metal-binding</keyword>
<feature type="compositionally biased region" description="Basic residues" evidence="2">
    <location>
        <begin position="154"/>
        <end position="168"/>
    </location>
</feature>
<evidence type="ECO:0000259" key="3">
    <source>
        <dbReference type="PROSITE" id="PS50157"/>
    </source>
</evidence>
<dbReference type="AlphaFoldDB" id="A0AAW1WR17"/>
<dbReference type="Proteomes" id="UP001457282">
    <property type="component" value="Unassembled WGS sequence"/>
</dbReference>